<protein>
    <recommendedName>
        <fullName evidence="2">H-type lectin domain-containing protein</fullName>
    </recommendedName>
</protein>
<dbReference type="Proteomes" id="UP001163046">
    <property type="component" value="Unassembled WGS sequence"/>
</dbReference>
<dbReference type="EMBL" id="MU827307">
    <property type="protein sequence ID" value="KAJ7362157.1"/>
    <property type="molecule type" value="Genomic_DNA"/>
</dbReference>
<dbReference type="GO" id="GO:0007155">
    <property type="term" value="P:cell adhesion"/>
    <property type="evidence" value="ECO:0007669"/>
    <property type="project" value="InterPro"/>
</dbReference>
<feature type="signal peptide" evidence="1">
    <location>
        <begin position="1"/>
        <end position="17"/>
    </location>
</feature>
<gene>
    <name evidence="3" type="ORF">OS493_013249</name>
</gene>
<keyword evidence="4" id="KW-1185">Reference proteome</keyword>
<dbReference type="Gene3D" id="2.60.40.2080">
    <property type="match status" value="1"/>
</dbReference>
<proteinExistence type="predicted"/>
<reference evidence="3" key="1">
    <citation type="submission" date="2023-01" db="EMBL/GenBank/DDBJ databases">
        <title>Genome assembly of the deep-sea coral Lophelia pertusa.</title>
        <authorList>
            <person name="Herrera S."/>
            <person name="Cordes E."/>
        </authorList>
    </citation>
    <scope>NUCLEOTIDE SEQUENCE</scope>
    <source>
        <strain evidence="3">USNM1676648</strain>
        <tissue evidence="3">Polyp</tissue>
    </source>
</reference>
<dbReference type="InterPro" id="IPR037221">
    <property type="entry name" value="H-type_lectin_dom_sf"/>
</dbReference>
<evidence type="ECO:0000259" key="2">
    <source>
        <dbReference type="Pfam" id="PF09458"/>
    </source>
</evidence>
<organism evidence="3 4">
    <name type="scientific">Desmophyllum pertusum</name>
    <dbReference type="NCBI Taxonomy" id="174260"/>
    <lineage>
        <taxon>Eukaryota</taxon>
        <taxon>Metazoa</taxon>
        <taxon>Cnidaria</taxon>
        <taxon>Anthozoa</taxon>
        <taxon>Hexacorallia</taxon>
        <taxon>Scleractinia</taxon>
        <taxon>Caryophylliina</taxon>
        <taxon>Caryophylliidae</taxon>
        <taxon>Desmophyllum</taxon>
    </lineage>
</organism>
<dbReference type="GO" id="GO:0030246">
    <property type="term" value="F:carbohydrate binding"/>
    <property type="evidence" value="ECO:0007669"/>
    <property type="project" value="InterPro"/>
</dbReference>
<evidence type="ECO:0000313" key="4">
    <source>
        <dbReference type="Proteomes" id="UP001163046"/>
    </source>
</evidence>
<feature type="domain" description="H-type lectin" evidence="2">
    <location>
        <begin position="87"/>
        <end position="147"/>
    </location>
</feature>
<dbReference type="OrthoDB" id="5985213at2759"/>
<keyword evidence="1" id="KW-0732">Signal</keyword>
<dbReference type="Pfam" id="PF09458">
    <property type="entry name" value="H_lectin"/>
    <property type="match status" value="1"/>
</dbReference>
<evidence type="ECO:0000256" key="1">
    <source>
        <dbReference type="SAM" id="SignalP"/>
    </source>
</evidence>
<name>A0A9W9YQE2_9CNID</name>
<dbReference type="AlphaFoldDB" id="A0A9W9YQE2"/>
<evidence type="ECO:0000313" key="3">
    <source>
        <dbReference type="EMBL" id="KAJ7362157.1"/>
    </source>
</evidence>
<dbReference type="InterPro" id="IPR019019">
    <property type="entry name" value="H-type_lectin_domain"/>
</dbReference>
<accession>A0A9W9YQE2</accession>
<feature type="chain" id="PRO_5040904357" description="H-type lectin domain-containing protein" evidence="1">
    <location>
        <begin position="18"/>
        <end position="297"/>
    </location>
</feature>
<sequence length="297" mass="32457">MYRLLLFNCVFLSGVERGKIDIQQVGDDGFYCEYASFSSSFSSGTPVRVFASINHGNSSSTVHDTAFVWVEDVTTSRFKACLVQGGQAFSSVPKVHVTVKHGTSNQNQDAMSVWIANVSTSQFEVCLRESRTFDGPHNNIVVNWLAYEDYPSSWEAKDSSEVTFSNNEVPAAENNYALCKNVNFTNPFYSPPVVLTTVINGGSNNANIACPLKDPLSSWLEEVTNSYFRVCIKDDAGYDGQRSTIIVDFLVIGAASTTVTAYPCLHIGLLVAVKAAARHSKNRSALRTVVHSETCAS</sequence>
<comment type="caution">
    <text evidence="3">The sequence shown here is derived from an EMBL/GenBank/DDBJ whole genome shotgun (WGS) entry which is preliminary data.</text>
</comment>